<sequence length="93" mass="10474">MRKVLVVTPTIVLMALLVFSLIQKNTGHAWVNLFAFSLTLLCVYSPVALFIEGIRNGMQTHKKLPLPEALLIWYLGIVSTFFVILAIYLMGHN</sequence>
<comment type="caution">
    <text evidence="2">The sequence shown here is derived from an EMBL/GenBank/DDBJ whole genome shotgun (WGS) entry which is preliminary data.</text>
</comment>
<dbReference type="Proteomes" id="UP000824013">
    <property type="component" value="Unassembled WGS sequence"/>
</dbReference>
<keyword evidence="1" id="KW-0472">Membrane</keyword>
<dbReference type="InterPro" id="IPR046008">
    <property type="entry name" value="DUF5964"/>
</dbReference>
<name>A0A9D2CPQ3_9LACO</name>
<accession>A0A9D2CPQ3</accession>
<dbReference type="Pfam" id="PF19389">
    <property type="entry name" value="DUF5964"/>
    <property type="match status" value="1"/>
</dbReference>
<keyword evidence="1" id="KW-0812">Transmembrane</keyword>
<evidence type="ECO:0000313" key="2">
    <source>
        <dbReference type="EMBL" id="HIY93333.1"/>
    </source>
</evidence>
<dbReference type="EMBL" id="DXCM01000077">
    <property type="protein sequence ID" value="HIY93333.1"/>
    <property type="molecule type" value="Genomic_DNA"/>
</dbReference>
<reference evidence="2" key="2">
    <citation type="submission" date="2021-04" db="EMBL/GenBank/DDBJ databases">
        <authorList>
            <person name="Gilroy R."/>
        </authorList>
    </citation>
    <scope>NUCLEOTIDE SEQUENCE</scope>
    <source>
        <strain evidence="2">3204</strain>
    </source>
</reference>
<reference evidence="2" key="1">
    <citation type="journal article" date="2021" name="PeerJ">
        <title>Extensive microbial diversity within the chicken gut microbiome revealed by metagenomics and culture.</title>
        <authorList>
            <person name="Gilroy R."/>
            <person name="Ravi A."/>
            <person name="Getino M."/>
            <person name="Pursley I."/>
            <person name="Horton D.L."/>
            <person name="Alikhan N.F."/>
            <person name="Baker D."/>
            <person name="Gharbi K."/>
            <person name="Hall N."/>
            <person name="Watson M."/>
            <person name="Adriaenssens E.M."/>
            <person name="Foster-Nyarko E."/>
            <person name="Jarju S."/>
            <person name="Secka A."/>
            <person name="Antonio M."/>
            <person name="Oren A."/>
            <person name="Chaudhuri R.R."/>
            <person name="La Ragione R."/>
            <person name="Hildebrand F."/>
            <person name="Pallen M.J."/>
        </authorList>
    </citation>
    <scope>NUCLEOTIDE SEQUENCE</scope>
    <source>
        <strain evidence="2">3204</strain>
    </source>
</reference>
<feature type="transmembrane region" description="Helical" evidence="1">
    <location>
        <begin position="71"/>
        <end position="91"/>
    </location>
</feature>
<organism evidence="2 3">
    <name type="scientific">Candidatus Companilactobacillus pullicola</name>
    <dbReference type="NCBI Taxonomy" id="2838523"/>
    <lineage>
        <taxon>Bacteria</taxon>
        <taxon>Bacillati</taxon>
        <taxon>Bacillota</taxon>
        <taxon>Bacilli</taxon>
        <taxon>Lactobacillales</taxon>
        <taxon>Lactobacillaceae</taxon>
        <taxon>Companilactobacillus</taxon>
    </lineage>
</organism>
<feature type="transmembrane region" description="Helical" evidence="1">
    <location>
        <begin position="30"/>
        <end position="51"/>
    </location>
</feature>
<proteinExistence type="predicted"/>
<evidence type="ECO:0000313" key="3">
    <source>
        <dbReference type="Proteomes" id="UP000824013"/>
    </source>
</evidence>
<evidence type="ECO:0000256" key="1">
    <source>
        <dbReference type="SAM" id="Phobius"/>
    </source>
</evidence>
<gene>
    <name evidence="2" type="ORF">H9820_10380</name>
</gene>
<dbReference type="AlphaFoldDB" id="A0A9D2CPQ3"/>
<protein>
    <submittedName>
        <fullName evidence="2">Uncharacterized protein</fullName>
    </submittedName>
</protein>
<keyword evidence="1" id="KW-1133">Transmembrane helix</keyword>